<organism evidence="2 3">
    <name type="scientific">Thermobispora bispora (strain ATCC 19993 / DSM 43833 / CBS 139.67 / JCM 10125 / KCTC 9307 / NBRC 14880 / R51)</name>
    <dbReference type="NCBI Taxonomy" id="469371"/>
    <lineage>
        <taxon>Bacteria</taxon>
        <taxon>Bacillati</taxon>
        <taxon>Actinomycetota</taxon>
        <taxon>Actinomycetes</taxon>
        <taxon>Streptosporangiales</taxon>
        <taxon>Streptosporangiaceae</taxon>
        <taxon>Thermobispora</taxon>
    </lineage>
</organism>
<feature type="transmembrane region" description="Helical" evidence="1">
    <location>
        <begin position="155"/>
        <end position="177"/>
    </location>
</feature>
<keyword evidence="3" id="KW-1185">Reference proteome</keyword>
<dbReference type="OrthoDB" id="3513606at2"/>
<dbReference type="KEGG" id="tbi:Tbis_1776"/>
<keyword evidence="1" id="KW-0812">Transmembrane</keyword>
<evidence type="ECO:0008006" key="4">
    <source>
        <dbReference type="Google" id="ProtNLM"/>
    </source>
</evidence>
<sequence>MSRTGPPAGLARAGGLGAKVRSWSPALMSAAASVLMTVASLAIARFDGFDAFGTLVTLQAVGVILGIPMLWGVHVNASRAMAARADAGVVAGTALAVVAAACLLTSAAFAGLLTLARGVLPVAAADGLGCAAGLGVSATVMTLAESLLRIRGRQVLASGLRLGCAGGYLVAVAALLAARRGDAARYAALLTVANAACAVLMLAGLRRALGGASAGPPARGGRVFGWDGGLARTLLREGWVYSTGQSLLTLLFGFDVILLMRASGPAAVGLYALYIGSCRRVIGILFTDSLASLLIAALAKGRSSAGGRVVLRYAPWFLGLAGLGAFALVVVGLAAAGALDRLVPGWAVLAAAGCAAHALVIVLFCVLTVQPSLGLAPARAALAVAFLPGLAVQAAGAVAGGVPGMIAAFAVLNIALVWWFLAVIRRAMAGAGHRARAPEQARG</sequence>
<feature type="transmembrane region" description="Helical" evidence="1">
    <location>
        <begin position="26"/>
        <end position="46"/>
    </location>
</feature>
<proteinExistence type="predicted"/>
<feature type="transmembrane region" description="Helical" evidence="1">
    <location>
        <begin position="52"/>
        <end position="75"/>
    </location>
</feature>
<dbReference type="RefSeq" id="WP_013132021.1">
    <property type="nucleotide sequence ID" value="NC_014165.1"/>
</dbReference>
<evidence type="ECO:0000313" key="2">
    <source>
        <dbReference type="EMBL" id="ADG88488.1"/>
    </source>
</evidence>
<feature type="transmembrane region" description="Helical" evidence="1">
    <location>
        <begin position="183"/>
        <end position="205"/>
    </location>
</feature>
<keyword evidence="1" id="KW-1133">Transmembrane helix</keyword>
<name>D6YBC8_THEBD</name>
<feature type="transmembrane region" description="Helical" evidence="1">
    <location>
        <begin position="247"/>
        <end position="275"/>
    </location>
</feature>
<feature type="transmembrane region" description="Helical" evidence="1">
    <location>
        <begin position="119"/>
        <end position="143"/>
    </location>
</feature>
<feature type="transmembrane region" description="Helical" evidence="1">
    <location>
        <begin position="405"/>
        <end position="424"/>
    </location>
</feature>
<feature type="transmembrane region" description="Helical" evidence="1">
    <location>
        <begin position="381"/>
        <end position="399"/>
    </location>
</feature>
<feature type="transmembrane region" description="Helical" evidence="1">
    <location>
        <begin position="345"/>
        <end position="369"/>
    </location>
</feature>
<feature type="transmembrane region" description="Helical" evidence="1">
    <location>
        <begin position="281"/>
        <end position="301"/>
    </location>
</feature>
<feature type="transmembrane region" description="Helical" evidence="1">
    <location>
        <begin position="313"/>
        <end position="339"/>
    </location>
</feature>
<feature type="transmembrane region" description="Helical" evidence="1">
    <location>
        <begin position="87"/>
        <end position="113"/>
    </location>
</feature>
<dbReference type="EMBL" id="CP001874">
    <property type="protein sequence ID" value="ADG88488.1"/>
    <property type="molecule type" value="Genomic_DNA"/>
</dbReference>
<evidence type="ECO:0000313" key="3">
    <source>
        <dbReference type="Proteomes" id="UP000006640"/>
    </source>
</evidence>
<reference evidence="2 3" key="1">
    <citation type="submission" date="2010-01" db="EMBL/GenBank/DDBJ databases">
        <title>The complete genome of Thermobispora bispora DSM 43833.</title>
        <authorList>
            <consortium name="US DOE Joint Genome Institute (JGI-PGF)"/>
            <person name="Lucas S."/>
            <person name="Copeland A."/>
            <person name="Lapidus A."/>
            <person name="Glavina del Rio T."/>
            <person name="Dalin E."/>
            <person name="Tice H."/>
            <person name="Bruce D."/>
            <person name="Goodwin L."/>
            <person name="Pitluck S."/>
            <person name="Kyrpides N."/>
            <person name="Mavromatis K."/>
            <person name="Ivanova N."/>
            <person name="Mikhailova N."/>
            <person name="Chertkov O."/>
            <person name="Brettin T."/>
            <person name="Detter J.C."/>
            <person name="Han C."/>
            <person name="Larimer F."/>
            <person name="Land M."/>
            <person name="Hauser L."/>
            <person name="Markowitz V."/>
            <person name="Cheng J.-F."/>
            <person name="Hugenholtz P."/>
            <person name="Woyke T."/>
            <person name="Wu D."/>
            <person name="Jando M."/>
            <person name="Schneider S."/>
            <person name="Klenk H.-P."/>
            <person name="Eisen J.A."/>
        </authorList>
    </citation>
    <scope>NUCLEOTIDE SEQUENCE [LARGE SCALE GENOMIC DNA]</scope>
    <source>
        <strain evidence="3">ATCC 19993 / DSM 43833 / CBS 139.67 / JCM 10125 / KCTC 9307 / NBRC 14880 / R51</strain>
    </source>
</reference>
<dbReference type="eggNOG" id="ENOG50332HP">
    <property type="taxonomic scope" value="Bacteria"/>
</dbReference>
<keyword evidence="1" id="KW-0472">Membrane</keyword>
<dbReference type="Proteomes" id="UP000006640">
    <property type="component" value="Chromosome"/>
</dbReference>
<accession>D6YBC8</accession>
<dbReference type="AlphaFoldDB" id="D6YBC8"/>
<dbReference type="STRING" id="469371.Tbis_1776"/>
<dbReference type="HOGENOM" id="CLU_618101_0_0_11"/>
<gene>
    <name evidence="2" type="ordered locus">Tbis_1776</name>
</gene>
<protein>
    <recommendedName>
        <fullName evidence="4">Polysaccharide biosynthesis protein</fullName>
    </recommendedName>
</protein>
<evidence type="ECO:0000256" key="1">
    <source>
        <dbReference type="SAM" id="Phobius"/>
    </source>
</evidence>